<feature type="non-terminal residue" evidence="2">
    <location>
        <position position="1"/>
    </location>
</feature>
<sequence>YEGVEGYTVSVTDAQTNGQSLNDASADGTIADEDGDVPQGGDIPTVSVTAVQPQATEPAADGSQTNAVFTIDLSNPSEYATTMTVSVTPSATDGIEQNDV</sequence>
<protein>
    <submittedName>
        <fullName evidence="2">Uncharacterized protein</fullName>
    </submittedName>
</protein>
<evidence type="ECO:0000313" key="2">
    <source>
        <dbReference type="EMBL" id="PPC74738.1"/>
    </source>
</evidence>
<evidence type="ECO:0000256" key="1">
    <source>
        <dbReference type="SAM" id="MobiDB-lite"/>
    </source>
</evidence>
<accession>A0A2S5KIY0</accession>
<feature type="non-terminal residue" evidence="2">
    <location>
        <position position="100"/>
    </location>
</feature>
<dbReference type="EMBL" id="PRLP01000129">
    <property type="protein sequence ID" value="PPC74738.1"/>
    <property type="molecule type" value="Genomic_DNA"/>
</dbReference>
<dbReference type="AlphaFoldDB" id="A0A2S5KIY0"/>
<feature type="compositionally biased region" description="Polar residues" evidence="1">
    <location>
        <begin position="9"/>
        <end position="23"/>
    </location>
</feature>
<reference evidence="2 3" key="1">
    <citation type="submission" date="2018-02" db="EMBL/GenBank/DDBJ databases">
        <title>novel marine gammaproteobacteria from coastal saline agro ecosystem.</title>
        <authorList>
            <person name="Krishnan R."/>
            <person name="Ramesh Kumar N."/>
        </authorList>
    </citation>
    <scope>NUCLEOTIDE SEQUENCE [LARGE SCALE GENOMIC DNA]</scope>
    <source>
        <strain evidence="2 3">228</strain>
    </source>
</reference>
<proteinExistence type="predicted"/>
<evidence type="ECO:0000313" key="3">
    <source>
        <dbReference type="Proteomes" id="UP000238196"/>
    </source>
</evidence>
<feature type="region of interest" description="Disordered" evidence="1">
    <location>
        <begin position="1"/>
        <end position="43"/>
    </location>
</feature>
<name>A0A2S5KIY0_9PROT</name>
<comment type="caution">
    <text evidence="2">The sequence shown here is derived from an EMBL/GenBank/DDBJ whole genome shotgun (WGS) entry which is preliminary data.</text>
</comment>
<organism evidence="2 3">
    <name type="scientific">Proteobacteria bacterium 228</name>
    <dbReference type="NCBI Taxonomy" id="2083153"/>
    <lineage>
        <taxon>Bacteria</taxon>
        <taxon>Pseudomonadati</taxon>
        <taxon>Pseudomonadota</taxon>
    </lineage>
</organism>
<dbReference type="Proteomes" id="UP000238196">
    <property type="component" value="Unassembled WGS sequence"/>
</dbReference>
<gene>
    <name evidence="2" type="ORF">C4K68_24250</name>
</gene>